<comment type="caution">
    <text evidence="5">The sequence shown here is derived from an EMBL/GenBank/DDBJ whole genome shotgun (WGS) entry which is preliminary data.</text>
</comment>
<dbReference type="GO" id="GO:0031177">
    <property type="term" value="F:phosphopantetheine binding"/>
    <property type="evidence" value="ECO:0007669"/>
    <property type="project" value="InterPro"/>
</dbReference>
<accession>A0A399N9P2</accession>
<dbReference type="Pfam" id="PF00550">
    <property type="entry name" value="PP-binding"/>
    <property type="match status" value="1"/>
</dbReference>
<dbReference type="PROSITE" id="PS00012">
    <property type="entry name" value="PHOSPHOPANTETHEINE"/>
    <property type="match status" value="1"/>
</dbReference>
<gene>
    <name evidence="5" type="ORF">DZF96_17120</name>
</gene>
<dbReference type="SUPFAM" id="SSF47336">
    <property type="entry name" value="ACP-like"/>
    <property type="match status" value="1"/>
</dbReference>
<keyword evidence="2" id="KW-0597">Phosphoprotein</keyword>
<dbReference type="SMART" id="SM00823">
    <property type="entry name" value="PKS_PP"/>
    <property type="match status" value="1"/>
</dbReference>
<organism evidence="5 6">
    <name type="scientific">Clavibacter michiganensis</name>
    <dbReference type="NCBI Taxonomy" id="28447"/>
    <lineage>
        <taxon>Bacteria</taxon>
        <taxon>Bacillati</taxon>
        <taxon>Actinomycetota</taxon>
        <taxon>Actinomycetes</taxon>
        <taxon>Micrococcales</taxon>
        <taxon>Microbacteriaceae</taxon>
        <taxon>Clavibacter</taxon>
    </lineage>
</organism>
<dbReference type="GO" id="GO:0044550">
    <property type="term" value="P:secondary metabolite biosynthetic process"/>
    <property type="evidence" value="ECO:0007669"/>
    <property type="project" value="TreeGrafter"/>
</dbReference>
<evidence type="ECO:0000259" key="4">
    <source>
        <dbReference type="PROSITE" id="PS50075"/>
    </source>
</evidence>
<keyword evidence="1" id="KW-0596">Phosphopantetheine</keyword>
<protein>
    <submittedName>
        <fullName evidence="5">Acyl carrier protein</fullName>
    </submittedName>
</protein>
<feature type="region of interest" description="Disordered" evidence="3">
    <location>
        <begin position="80"/>
        <end position="109"/>
    </location>
</feature>
<dbReference type="GO" id="GO:0043041">
    <property type="term" value="P:amino acid activation for nonribosomal peptide biosynthetic process"/>
    <property type="evidence" value="ECO:0007669"/>
    <property type="project" value="TreeGrafter"/>
</dbReference>
<name>A0A399N9P2_9MICO</name>
<dbReference type="InterPro" id="IPR020806">
    <property type="entry name" value="PKS_PP-bd"/>
</dbReference>
<evidence type="ECO:0000256" key="1">
    <source>
        <dbReference type="ARBA" id="ARBA00022450"/>
    </source>
</evidence>
<evidence type="ECO:0000313" key="6">
    <source>
        <dbReference type="Proteomes" id="UP000266298"/>
    </source>
</evidence>
<evidence type="ECO:0000313" key="5">
    <source>
        <dbReference type="EMBL" id="RII90728.1"/>
    </source>
</evidence>
<dbReference type="RefSeq" id="WP_147362530.1">
    <property type="nucleotide sequence ID" value="NZ_QWEC01000593.1"/>
</dbReference>
<dbReference type="InterPro" id="IPR009081">
    <property type="entry name" value="PP-bd_ACP"/>
</dbReference>
<dbReference type="Gene3D" id="1.10.1200.10">
    <property type="entry name" value="ACP-like"/>
    <property type="match status" value="1"/>
</dbReference>
<feature type="compositionally biased region" description="Low complexity" evidence="3">
    <location>
        <begin position="80"/>
        <end position="101"/>
    </location>
</feature>
<reference evidence="5 6" key="1">
    <citation type="submission" date="2018-08" db="EMBL/GenBank/DDBJ databases">
        <title>Genome Sequence of Clavibacter michiganensis Subspecies type strains, and the Atypical Peach-Colored Strains Isolated from Tomato.</title>
        <authorList>
            <person name="Osdaghi E."/>
            <person name="Portier P."/>
            <person name="Briand M."/>
            <person name="Jacques M.-A."/>
        </authorList>
    </citation>
    <scope>NUCLEOTIDE SEQUENCE [LARGE SCALE GENOMIC DNA]</scope>
    <source>
        <strain evidence="5 6">CFBP 7493</strain>
    </source>
</reference>
<dbReference type="GO" id="GO:0005829">
    <property type="term" value="C:cytosol"/>
    <property type="evidence" value="ECO:0007669"/>
    <property type="project" value="TreeGrafter"/>
</dbReference>
<proteinExistence type="predicted"/>
<feature type="domain" description="Carrier" evidence="4">
    <location>
        <begin position="1"/>
        <end position="75"/>
    </location>
</feature>
<evidence type="ECO:0000256" key="3">
    <source>
        <dbReference type="SAM" id="MobiDB-lite"/>
    </source>
</evidence>
<dbReference type="PANTHER" id="PTHR45527">
    <property type="entry name" value="NONRIBOSOMAL PEPTIDE SYNTHETASE"/>
    <property type="match status" value="1"/>
</dbReference>
<feature type="non-terminal residue" evidence="5">
    <location>
        <position position="1"/>
    </location>
</feature>
<dbReference type="PANTHER" id="PTHR45527:SF1">
    <property type="entry name" value="FATTY ACID SYNTHASE"/>
    <property type="match status" value="1"/>
</dbReference>
<dbReference type="AlphaFoldDB" id="A0A399N9P2"/>
<dbReference type="Proteomes" id="UP000266298">
    <property type="component" value="Unassembled WGS sequence"/>
</dbReference>
<dbReference type="EMBL" id="QWEC01000593">
    <property type="protein sequence ID" value="RII90728.1"/>
    <property type="molecule type" value="Genomic_DNA"/>
</dbReference>
<sequence>APGTATEAALAELWAGILGTAPAPDAGFFAAGGDSLAMLRLVTAAQRRFGVDAGVRRFLEEPTVRAYAACIDRLLAAPATTTPAPASPADAPARPPATTGADLFESGDL</sequence>
<evidence type="ECO:0000256" key="2">
    <source>
        <dbReference type="ARBA" id="ARBA00022553"/>
    </source>
</evidence>
<dbReference type="InterPro" id="IPR006162">
    <property type="entry name" value="Ppantetheine_attach_site"/>
</dbReference>
<dbReference type="InterPro" id="IPR036736">
    <property type="entry name" value="ACP-like_sf"/>
</dbReference>
<dbReference type="PROSITE" id="PS50075">
    <property type="entry name" value="CARRIER"/>
    <property type="match status" value="1"/>
</dbReference>